<dbReference type="SMART" id="SM01120">
    <property type="entry name" value="Dak2"/>
    <property type="match status" value="1"/>
</dbReference>
<keyword evidence="1" id="KW-0808">Transferase</keyword>
<dbReference type="InterPro" id="IPR050861">
    <property type="entry name" value="Dihydroxyacetone_Kinase"/>
</dbReference>
<evidence type="ECO:0000259" key="3">
    <source>
        <dbReference type="PROSITE" id="PS51480"/>
    </source>
</evidence>
<dbReference type="PANTHER" id="PTHR28629">
    <property type="entry name" value="TRIOKINASE/FMN CYCLASE"/>
    <property type="match status" value="1"/>
</dbReference>
<dbReference type="AlphaFoldDB" id="X1N785"/>
<evidence type="ECO:0000256" key="2">
    <source>
        <dbReference type="ARBA" id="ARBA00022777"/>
    </source>
</evidence>
<dbReference type="GO" id="GO:0005829">
    <property type="term" value="C:cytosol"/>
    <property type="evidence" value="ECO:0007669"/>
    <property type="project" value="TreeGrafter"/>
</dbReference>
<reference evidence="4" key="1">
    <citation type="journal article" date="2014" name="Front. Microbiol.">
        <title>High frequency of phylogenetically diverse reductive dehalogenase-homologous genes in deep subseafloor sedimentary metagenomes.</title>
        <authorList>
            <person name="Kawai M."/>
            <person name="Futagami T."/>
            <person name="Toyoda A."/>
            <person name="Takaki Y."/>
            <person name="Nishi S."/>
            <person name="Hori S."/>
            <person name="Arai W."/>
            <person name="Tsubouchi T."/>
            <person name="Morono Y."/>
            <person name="Uchiyama I."/>
            <person name="Ito T."/>
            <person name="Fujiyama A."/>
            <person name="Inagaki F."/>
            <person name="Takami H."/>
        </authorList>
    </citation>
    <scope>NUCLEOTIDE SEQUENCE</scope>
    <source>
        <strain evidence="4">Expedition CK06-06</strain>
    </source>
</reference>
<dbReference type="GO" id="GO:0019563">
    <property type="term" value="P:glycerol catabolic process"/>
    <property type="evidence" value="ECO:0007669"/>
    <property type="project" value="TreeGrafter"/>
</dbReference>
<dbReference type="Pfam" id="PF02734">
    <property type="entry name" value="Dak2"/>
    <property type="match status" value="1"/>
</dbReference>
<evidence type="ECO:0000313" key="4">
    <source>
        <dbReference type="EMBL" id="GAI14469.1"/>
    </source>
</evidence>
<proteinExistence type="predicted"/>
<dbReference type="InterPro" id="IPR004007">
    <property type="entry name" value="DhaL_dom"/>
</dbReference>
<dbReference type="PROSITE" id="PS51480">
    <property type="entry name" value="DHAL"/>
    <property type="match status" value="1"/>
</dbReference>
<dbReference type="GO" id="GO:0004371">
    <property type="term" value="F:glycerone kinase activity"/>
    <property type="evidence" value="ECO:0007669"/>
    <property type="project" value="InterPro"/>
</dbReference>
<protein>
    <recommendedName>
        <fullName evidence="3">DhaL domain-containing protein</fullName>
    </recommendedName>
</protein>
<dbReference type="EMBL" id="BARV01007923">
    <property type="protein sequence ID" value="GAI14469.1"/>
    <property type="molecule type" value="Genomic_DNA"/>
</dbReference>
<feature type="non-terminal residue" evidence="4">
    <location>
        <position position="1"/>
    </location>
</feature>
<name>X1N785_9ZZZZ</name>
<dbReference type="InterPro" id="IPR012737">
    <property type="entry name" value="DhaK_L_YcgS"/>
</dbReference>
<dbReference type="SUPFAM" id="SSF101473">
    <property type="entry name" value="DhaL-like"/>
    <property type="match status" value="1"/>
</dbReference>
<dbReference type="FunFam" id="1.25.40.340:FF:000002">
    <property type="entry name" value="Dihydroxyacetone kinase, L subunit"/>
    <property type="match status" value="1"/>
</dbReference>
<dbReference type="InterPro" id="IPR036117">
    <property type="entry name" value="DhaL_dom_sf"/>
</dbReference>
<evidence type="ECO:0000256" key="1">
    <source>
        <dbReference type="ARBA" id="ARBA00022679"/>
    </source>
</evidence>
<dbReference type="PANTHER" id="PTHR28629:SF4">
    <property type="entry name" value="TRIOKINASE_FMN CYCLASE"/>
    <property type="match status" value="1"/>
</dbReference>
<dbReference type="NCBIfam" id="TIGR02365">
    <property type="entry name" value="dha_L_ycgS"/>
    <property type="match status" value="1"/>
</dbReference>
<gene>
    <name evidence="4" type="ORF">S06H3_16049</name>
</gene>
<dbReference type="Gene3D" id="1.25.40.340">
    <property type="match status" value="1"/>
</dbReference>
<comment type="caution">
    <text evidence="4">The sequence shown here is derived from an EMBL/GenBank/DDBJ whole genome shotgun (WGS) entry which is preliminary data.</text>
</comment>
<accession>X1N785</accession>
<organism evidence="4">
    <name type="scientific">marine sediment metagenome</name>
    <dbReference type="NCBI Taxonomy" id="412755"/>
    <lineage>
        <taxon>unclassified sequences</taxon>
        <taxon>metagenomes</taxon>
        <taxon>ecological metagenomes</taxon>
    </lineage>
</organism>
<sequence length="205" mass="22267">LGGLFAKVKDVMIENKDWLFELDSAMGDGDLGITMSTGFSKVYEMISALEEKDIGRVFIKVGMTLAETVPSTLGTLMATGFMRAGKIVKGKTEVDLSDSVLMASAFVEGIMERGKTEPKEKTIIDSLYPAFQALKLASEDGIDLKEGFKKAYEAAKGGVEATKEMLPKHGRAVWYGKKSIGKKDPGAVAGMLLIKAFYEYLESKN</sequence>
<keyword evidence="2" id="KW-0418">Kinase</keyword>
<feature type="domain" description="DhaL" evidence="3">
    <location>
        <begin position="1"/>
        <end position="199"/>
    </location>
</feature>